<accession>A0ABS9RIR5</accession>
<feature type="transmembrane region" description="Helical" evidence="1">
    <location>
        <begin position="271"/>
        <end position="288"/>
    </location>
</feature>
<proteinExistence type="predicted"/>
<organism evidence="3 4">
    <name type="scientific">Aestuariibaculum lutulentum</name>
    <dbReference type="NCBI Taxonomy" id="2920935"/>
    <lineage>
        <taxon>Bacteria</taxon>
        <taxon>Pseudomonadati</taxon>
        <taxon>Bacteroidota</taxon>
        <taxon>Flavobacteriia</taxon>
        <taxon>Flavobacteriales</taxon>
        <taxon>Flavobacteriaceae</taxon>
    </lineage>
</organism>
<comment type="caution">
    <text evidence="3">The sequence shown here is derived from an EMBL/GenBank/DDBJ whole genome shotgun (WGS) entry which is preliminary data.</text>
</comment>
<protein>
    <submittedName>
        <fullName evidence="3">DUF4350 domain-containing protein</fullName>
    </submittedName>
</protein>
<keyword evidence="1" id="KW-0812">Transmembrane</keyword>
<dbReference type="InterPro" id="IPR025646">
    <property type="entry name" value="DUF4350"/>
</dbReference>
<dbReference type="RefSeq" id="WP_240572713.1">
    <property type="nucleotide sequence ID" value="NZ_CP136709.1"/>
</dbReference>
<keyword evidence="1" id="KW-1133">Transmembrane helix</keyword>
<sequence length="401" mass="47233">MKKVLPFILIIVVLIITASVVLSVRTTKTVDWEESFNEKSNKPYGVSILYKELPNLFKDKKIRTVYHQPASYLSVNSEDGNGKHIARGTFMIIGNSDYLLDDSIDELMRFVSDGNTLFISDYVYPQKIHDTLQISIDYIANEKDSISYLSFENRTLKSTKIDRNVGDNYFSRFDSINCKILGYSKIDYKHVNFIEVPFGSGSVFLHTEPKIFTNYNLLKDDRYQYVEGVLSYFPDTDIYFDSYTKIQKNYYGEVEKTSNLSWFLEQTAFRWAWYTALIFTLLFMIFNAKRRQRVIKIIKPLQNTTVAFVKTVSNLYFETQDHKNLIDKKITYFLEKVRSDYNINTDTLDDEFVSRLASKSGKKKEDIKALIKYINWLRTKNEFFEENLIKLNRHIEAFYNY</sequence>
<gene>
    <name evidence="3" type="ORF">MKW35_07050</name>
</gene>
<name>A0ABS9RIR5_9FLAO</name>
<dbReference type="Proteomes" id="UP001156141">
    <property type="component" value="Unassembled WGS sequence"/>
</dbReference>
<dbReference type="Pfam" id="PF14258">
    <property type="entry name" value="DUF4350"/>
    <property type="match status" value="1"/>
</dbReference>
<feature type="domain" description="DUF4350" evidence="2">
    <location>
        <begin position="87"/>
        <end position="229"/>
    </location>
</feature>
<reference evidence="3" key="1">
    <citation type="submission" date="2022-02" db="EMBL/GenBank/DDBJ databases">
        <title>Aestuariibaculum sp., a marine bacterium isolated from sediment in Guangxi.</title>
        <authorList>
            <person name="Ying J."/>
        </authorList>
    </citation>
    <scope>NUCLEOTIDE SEQUENCE</scope>
    <source>
        <strain evidence="3">L182</strain>
    </source>
</reference>
<evidence type="ECO:0000256" key="1">
    <source>
        <dbReference type="SAM" id="Phobius"/>
    </source>
</evidence>
<evidence type="ECO:0000259" key="2">
    <source>
        <dbReference type="Pfam" id="PF14258"/>
    </source>
</evidence>
<evidence type="ECO:0000313" key="4">
    <source>
        <dbReference type="Proteomes" id="UP001156141"/>
    </source>
</evidence>
<keyword evidence="1" id="KW-0472">Membrane</keyword>
<evidence type="ECO:0000313" key="3">
    <source>
        <dbReference type="EMBL" id="MCH4552371.1"/>
    </source>
</evidence>
<dbReference type="EMBL" id="JAKVQD010000002">
    <property type="protein sequence ID" value="MCH4552371.1"/>
    <property type="molecule type" value="Genomic_DNA"/>
</dbReference>
<keyword evidence="4" id="KW-1185">Reference proteome</keyword>